<reference evidence="3 4" key="3">
    <citation type="journal article" date="2017" name="G3 (Bethesda)">
        <title>Comparative analysis highlights variable genome content of wheat rusts and divergence of the mating loci.</title>
        <authorList>
            <person name="Cuomo C.A."/>
            <person name="Bakkeren G."/>
            <person name="Khalil H.B."/>
            <person name="Panwar V."/>
            <person name="Joly D."/>
            <person name="Linning R."/>
            <person name="Sakthikumar S."/>
            <person name="Song X."/>
            <person name="Adiconis X."/>
            <person name="Fan L."/>
            <person name="Goldberg J.M."/>
            <person name="Levin J.Z."/>
            <person name="Young S."/>
            <person name="Zeng Q."/>
            <person name="Anikster Y."/>
            <person name="Bruce M."/>
            <person name="Wang M."/>
            <person name="Yin C."/>
            <person name="McCallum B."/>
            <person name="Szabo L.J."/>
            <person name="Hulbert S."/>
            <person name="Chen X."/>
            <person name="Fellers J.P."/>
        </authorList>
    </citation>
    <scope>NUCLEOTIDE SEQUENCE</scope>
    <source>
        <strain evidence="4">Isolate 1-1 / race 1 (BBBD)</strain>
        <strain evidence="3">isolate 1-1 / race 1 (BBBD)</strain>
    </source>
</reference>
<feature type="region of interest" description="Disordered" evidence="1">
    <location>
        <begin position="1"/>
        <end position="44"/>
    </location>
</feature>
<reference evidence="3" key="4">
    <citation type="submission" date="2025-05" db="UniProtKB">
        <authorList>
            <consortium name="EnsemblFungi"/>
        </authorList>
    </citation>
    <scope>IDENTIFICATION</scope>
    <source>
        <strain evidence="3">isolate 1-1 / race 1 (BBBD)</strain>
    </source>
</reference>
<name>A0A180GX06_PUCT1</name>
<dbReference type="Proteomes" id="UP000005240">
    <property type="component" value="Unassembled WGS sequence"/>
</dbReference>
<gene>
    <name evidence="2" type="ORF">PTTG_05892</name>
</gene>
<evidence type="ECO:0000256" key="1">
    <source>
        <dbReference type="SAM" id="MobiDB-lite"/>
    </source>
</evidence>
<evidence type="ECO:0000313" key="2">
    <source>
        <dbReference type="EMBL" id="OAV97290.1"/>
    </source>
</evidence>
<dbReference type="EMBL" id="ADAS02000014">
    <property type="protein sequence ID" value="OAV97290.1"/>
    <property type="molecule type" value="Genomic_DNA"/>
</dbReference>
<feature type="compositionally biased region" description="Basic and acidic residues" evidence="1">
    <location>
        <begin position="15"/>
        <end position="35"/>
    </location>
</feature>
<proteinExistence type="predicted"/>
<reference evidence="2" key="1">
    <citation type="submission" date="2009-11" db="EMBL/GenBank/DDBJ databases">
        <authorList>
            <consortium name="The Broad Institute Genome Sequencing Platform"/>
            <person name="Ward D."/>
            <person name="Feldgarden M."/>
            <person name="Earl A."/>
            <person name="Young S.K."/>
            <person name="Zeng Q."/>
            <person name="Koehrsen M."/>
            <person name="Alvarado L."/>
            <person name="Berlin A."/>
            <person name="Bochicchio J."/>
            <person name="Borenstein D."/>
            <person name="Chapman S.B."/>
            <person name="Chen Z."/>
            <person name="Engels R."/>
            <person name="Freedman E."/>
            <person name="Gellesch M."/>
            <person name="Goldberg J."/>
            <person name="Griggs A."/>
            <person name="Gujja S."/>
            <person name="Heilman E."/>
            <person name="Heiman D."/>
            <person name="Hepburn T."/>
            <person name="Howarth C."/>
            <person name="Jen D."/>
            <person name="Larson L."/>
            <person name="Lewis B."/>
            <person name="Mehta T."/>
            <person name="Park D."/>
            <person name="Pearson M."/>
            <person name="Roberts A."/>
            <person name="Saif S."/>
            <person name="Shea T."/>
            <person name="Shenoy N."/>
            <person name="Sisk P."/>
            <person name="Stolte C."/>
            <person name="Sykes S."/>
            <person name="Thomson T."/>
            <person name="Walk T."/>
            <person name="White J."/>
            <person name="Yandava C."/>
            <person name="Izard J."/>
            <person name="Baranova O.V."/>
            <person name="Blanton J.M."/>
            <person name="Tanner A.C."/>
            <person name="Dewhirst F.E."/>
            <person name="Haas B."/>
            <person name="Nusbaum C."/>
            <person name="Birren B."/>
        </authorList>
    </citation>
    <scope>NUCLEOTIDE SEQUENCE [LARGE SCALE GENOMIC DNA]</scope>
    <source>
        <strain evidence="2">1-1 BBBD Race 1</strain>
    </source>
</reference>
<sequence length="141" mass="15293">MGRHVYSHPAAKRLARGEAGRKTRNERREREKMQEEESGNSEHAFQHVVVAELEQGMAGLIGRQTGVVGGHGAAEELGGLAALEREPDPDPAAVVRGAGGVALLDELDRTRLLEHLAVLLHLLGVAEVVEIPRTVHTHTQR</sequence>
<reference evidence="2" key="2">
    <citation type="submission" date="2016-05" db="EMBL/GenBank/DDBJ databases">
        <title>Comparative analysis highlights variable genome content of wheat rusts and divergence of the mating loci.</title>
        <authorList>
            <person name="Cuomo C.A."/>
            <person name="Bakkeren G."/>
            <person name="Szabo L."/>
            <person name="Khalil H."/>
            <person name="Joly D."/>
            <person name="Goldberg J."/>
            <person name="Young S."/>
            <person name="Zeng Q."/>
            <person name="Fellers J."/>
        </authorList>
    </citation>
    <scope>NUCLEOTIDE SEQUENCE [LARGE SCALE GENOMIC DNA]</scope>
    <source>
        <strain evidence="2">1-1 BBBD Race 1</strain>
    </source>
</reference>
<evidence type="ECO:0000313" key="3">
    <source>
        <dbReference type="EnsemblFungi" id="PTTG_05892-t43_1-p1"/>
    </source>
</evidence>
<protein>
    <submittedName>
        <fullName evidence="2 3">Uncharacterized protein</fullName>
    </submittedName>
</protein>
<dbReference type="VEuPathDB" id="FungiDB:PTTG_05892"/>
<feature type="compositionally biased region" description="Basic residues" evidence="1">
    <location>
        <begin position="1"/>
        <end position="14"/>
    </location>
</feature>
<accession>A0A180GX06</accession>
<dbReference type="EnsemblFungi" id="PTTG_05892-t43_1">
    <property type="protein sequence ID" value="PTTG_05892-t43_1-p1"/>
    <property type="gene ID" value="PTTG_05892"/>
</dbReference>
<evidence type="ECO:0000313" key="4">
    <source>
        <dbReference type="Proteomes" id="UP000005240"/>
    </source>
</evidence>
<organism evidence="2">
    <name type="scientific">Puccinia triticina (isolate 1-1 / race 1 (BBBD))</name>
    <name type="common">Brown leaf rust fungus</name>
    <dbReference type="NCBI Taxonomy" id="630390"/>
    <lineage>
        <taxon>Eukaryota</taxon>
        <taxon>Fungi</taxon>
        <taxon>Dikarya</taxon>
        <taxon>Basidiomycota</taxon>
        <taxon>Pucciniomycotina</taxon>
        <taxon>Pucciniomycetes</taxon>
        <taxon>Pucciniales</taxon>
        <taxon>Pucciniaceae</taxon>
        <taxon>Puccinia</taxon>
    </lineage>
</organism>
<keyword evidence="4" id="KW-1185">Reference proteome</keyword>
<dbReference type="AlphaFoldDB" id="A0A180GX06"/>